<proteinExistence type="predicted"/>
<evidence type="ECO:0000313" key="2">
    <source>
        <dbReference type="Proteomes" id="UP001497522"/>
    </source>
</evidence>
<dbReference type="EMBL" id="CAXHBF010000595">
    <property type="protein sequence ID" value="CAK9856937.1"/>
    <property type="molecule type" value="Genomic_DNA"/>
</dbReference>
<sequence length="85" mass="9148">MGVVDDDLFFSVLGFSKSAAVQLRVMTFALLNTKPNIPLQVSISAFLRHSLIDFFSLQIGRGDVLPHHPTKGCGTSVSRCVSLAA</sequence>
<accession>A0ABP1A3Q3</accession>
<keyword evidence="2" id="KW-1185">Reference proteome</keyword>
<name>A0ABP1A3Q3_9BRYO</name>
<organism evidence="1 2">
    <name type="scientific">Sphagnum jensenii</name>
    <dbReference type="NCBI Taxonomy" id="128206"/>
    <lineage>
        <taxon>Eukaryota</taxon>
        <taxon>Viridiplantae</taxon>
        <taxon>Streptophyta</taxon>
        <taxon>Embryophyta</taxon>
        <taxon>Bryophyta</taxon>
        <taxon>Sphagnophytina</taxon>
        <taxon>Sphagnopsida</taxon>
        <taxon>Sphagnales</taxon>
        <taxon>Sphagnaceae</taxon>
        <taxon>Sphagnum</taxon>
    </lineage>
</organism>
<evidence type="ECO:0000313" key="1">
    <source>
        <dbReference type="EMBL" id="CAK9856937.1"/>
    </source>
</evidence>
<comment type="caution">
    <text evidence="1">The sequence shown here is derived from an EMBL/GenBank/DDBJ whole genome shotgun (WGS) entry which is preliminary data.</text>
</comment>
<gene>
    <name evidence="1" type="ORF">CSSPJE1EN2_LOCUS26869</name>
</gene>
<reference evidence="1" key="1">
    <citation type="submission" date="2024-03" db="EMBL/GenBank/DDBJ databases">
        <authorList>
            <consortium name="ELIXIR-Norway"/>
            <consortium name="Elixir Norway"/>
        </authorList>
    </citation>
    <scope>NUCLEOTIDE SEQUENCE</scope>
</reference>
<dbReference type="Proteomes" id="UP001497522">
    <property type="component" value="Unassembled WGS sequence"/>
</dbReference>
<protein>
    <submittedName>
        <fullName evidence="1">Uncharacterized protein</fullName>
    </submittedName>
</protein>